<comment type="similarity">
    <text evidence="1">Belongs to the eukaryotic/archaeal PrmC-related family.</text>
</comment>
<dbReference type="NCBIfam" id="TIGR00537">
    <property type="entry name" value="hemK_rel_arch"/>
    <property type="match status" value="1"/>
</dbReference>
<dbReference type="RefSeq" id="WP_137275033.1">
    <property type="nucleotide sequence ID" value="NZ_QKNX01000001.1"/>
</dbReference>
<keyword evidence="3 6" id="KW-0808">Transferase</keyword>
<dbReference type="AlphaFoldDB" id="A0A4V5ZPH5"/>
<evidence type="ECO:0000256" key="2">
    <source>
        <dbReference type="ARBA" id="ARBA00022603"/>
    </source>
</evidence>
<dbReference type="Proteomes" id="UP000308037">
    <property type="component" value="Unassembled WGS sequence"/>
</dbReference>
<dbReference type="NCBIfam" id="NF011527">
    <property type="entry name" value="PRK14968.1-1"/>
    <property type="match status" value="1"/>
</dbReference>
<dbReference type="GO" id="GO:0008757">
    <property type="term" value="F:S-adenosylmethionine-dependent methyltransferase activity"/>
    <property type="evidence" value="ECO:0007669"/>
    <property type="project" value="TreeGrafter"/>
</dbReference>
<dbReference type="GO" id="GO:0035657">
    <property type="term" value="C:eRF1 methyltransferase complex"/>
    <property type="evidence" value="ECO:0007669"/>
    <property type="project" value="TreeGrafter"/>
</dbReference>
<organism evidence="6 7">
    <name type="scientific">Natronomonas salsuginis</name>
    <dbReference type="NCBI Taxonomy" id="2217661"/>
    <lineage>
        <taxon>Archaea</taxon>
        <taxon>Methanobacteriati</taxon>
        <taxon>Methanobacteriota</taxon>
        <taxon>Stenosarchaea group</taxon>
        <taxon>Halobacteria</taxon>
        <taxon>Halobacteriales</taxon>
        <taxon>Natronomonadaceae</taxon>
        <taxon>Natronomonas</taxon>
    </lineage>
</organism>
<evidence type="ECO:0000313" key="6">
    <source>
        <dbReference type="EMBL" id="TKR27733.1"/>
    </source>
</evidence>
<dbReference type="PANTHER" id="PTHR45875:SF1">
    <property type="entry name" value="METHYLTRANSFERASE N6AMT1"/>
    <property type="match status" value="1"/>
</dbReference>
<dbReference type="InterPro" id="IPR052190">
    <property type="entry name" value="Euk-Arch_PrmC-MTase"/>
</dbReference>
<dbReference type="SUPFAM" id="SSF53335">
    <property type="entry name" value="S-adenosyl-L-methionine-dependent methyltransferases"/>
    <property type="match status" value="1"/>
</dbReference>
<dbReference type="OrthoDB" id="27149at2157"/>
<sequence length="191" mass="20623">MKLADERGMTTVYEPAEDSRLLADAVLDRIDGGRVLEVGVGSGYVAARVDSETHADVVGCDINPAACARAKGEGIEIVRSNLTDPFAADSFDAVVFNPPYLPTPPDEEWDDPLEYALSGGEDGRRVVRPFLADVGRILRPTGRCYLLVSTLTDIEAVVELAETAGLAAEQIAEESFPFERLVVLKITQKNT</sequence>
<evidence type="ECO:0000259" key="5">
    <source>
        <dbReference type="Pfam" id="PF05175"/>
    </source>
</evidence>
<name>A0A4V5ZPH5_9EURY</name>
<protein>
    <submittedName>
        <fullName evidence="6">Methyltransferase domain-containing protein</fullName>
    </submittedName>
</protein>
<dbReference type="InterPro" id="IPR007848">
    <property type="entry name" value="Small_mtfrase_dom"/>
</dbReference>
<gene>
    <name evidence="6" type="ORF">DM868_01180</name>
</gene>
<dbReference type="Pfam" id="PF05175">
    <property type="entry name" value="MTS"/>
    <property type="match status" value="1"/>
</dbReference>
<dbReference type="EMBL" id="QKNX01000001">
    <property type="protein sequence ID" value="TKR27733.1"/>
    <property type="molecule type" value="Genomic_DNA"/>
</dbReference>
<keyword evidence="7" id="KW-1185">Reference proteome</keyword>
<keyword evidence="4" id="KW-0949">S-adenosyl-L-methionine</keyword>
<comment type="caution">
    <text evidence="6">The sequence shown here is derived from an EMBL/GenBank/DDBJ whole genome shotgun (WGS) entry which is preliminary data.</text>
</comment>
<evidence type="ECO:0000313" key="7">
    <source>
        <dbReference type="Proteomes" id="UP000308037"/>
    </source>
</evidence>
<evidence type="ECO:0000256" key="4">
    <source>
        <dbReference type="ARBA" id="ARBA00022691"/>
    </source>
</evidence>
<dbReference type="PANTHER" id="PTHR45875">
    <property type="entry name" value="METHYLTRANSFERASE N6AMT1"/>
    <property type="match status" value="1"/>
</dbReference>
<accession>A0A4V5ZPH5</accession>
<evidence type="ECO:0000256" key="3">
    <source>
        <dbReference type="ARBA" id="ARBA00022679"/>
    </source>
</evidence>
<keyword evidence="2 6" id="KW-0489">Methyltransferase</keyword>
<dbReference type="InterPro" id="IPR002052">
    <property type="entry name" value="DNA_methylase_N6_adenine_CS"/>
</dbReference>
<dbReference type="PROSITE" id="PS00092">
    <property type="entry name" value="N6_MTASE"/>
    <property type="match status" value="1"/>
</dbReference>
<evidence type="ECO:0000256" key="1">
    <source>
        <dbReference type="ARBA" id="ARBA00006149"/>
    </source>
</evidence>
<dbReference type="Gene3D" id="3.40.50.150">
    <property type="entry name" value="Vaccinia Virus protein VP39"/>
    <property type="match status" value="1"/>
</dbReference>
<dbReference type="InterPro" id="IPR004557">
    <property type="entry name" value="PrmC-related"/>
</dbReference>
<feature type="domain" description="Methyltransferase small" evidence="5">
    <location>
        <begin position="18"/>
        <end position="100"/>
    </location>
</feature>
<dbReference type="GO" id="GO:0008276">
    <property type="term" value="F:protein methyltransferase activity"/>
    <property type="evidence" value="ECO:0007669"/>
    <property type="project" value="TreeGrafter"/>
</dbReference>
<dbReference type="GO" id="GO:0032259">
    <property type="term" value="P:methylation"/>
    <property type="evidence" value="ECO:0007669"/>
    <property type="project" value="UniProtKB-KW"/>
</dbReference>
<dbReference type="GO" id="GO:0003676">
    <property type="term" value="F:nucleic acid binding"/>
    <property type="evidence" value="ECO:0007669"/>
    <property type="project" value="InterPro"/>
</dbReference>
<proteinExistence type="inferred from homology"/>
<dbReference type="InterPro" id="IPR029063">
    <property type="entry name" value="SAM-dependent_MTases_sf"/>
</dbReference>
<reference evidence="6 7" key="1">
    <citation type="submission" date="2019-04" db="EMBL/GenBank/DDBJ databases">
        <title>Natronomonas sp. F20-122 a newhaloarchaeon isolated from a saline saltern of Isla Bacuta, Huelva, Spain.</title>
        <authorList>
            <person name="Duran-Viseras A."/>
            <person name="Sanchez-Porro C."/>
            <person name="Ventosa A."/>
        </authorList>
    </citation>
    <scope>NUCLEOTIDE SEQUENCE [LARGE SCALE GENOMIC DNA]</scope>
    <source>
        <strain evidence="6 7">F20-122</strain>
    </source>
</reference>
<dbReference type="CDD" id="cd02440">
    <property type="entry name" value="AdoMet_MTases"/>
    <property type="match status" value="1"/>
</dbReference>